<evidence type="ECO:0008006" key="2">
    <source>
        <dbReference type="Google" id="ProtNLM"/>
    </source>
</evidence>
<dbReference type="InterPro" id="IPR036291">
    <property type="entry name" value="NAD(P)-bd_dom_sf"/>
</dbReference>
<protein>
    <recommendedName>
        <fullName evidence="2">Short-chain dehydrogenase/reductase SDR</fullName>
    </recommendedName>
</protein>
<dbReference type="PANTHER" id="PTHR45458:SF1">
    <property type="entry name" value="SHORT CHAIN DEHYDROGENASE"/>
    <property type="match status" value="1"/>
</dbReference>
<dbReference type="InterPro" id="IPR052184">
    <property type="entry name" value="SDR_enzymes"/>
</dbReference>
<accession>A0A381YXU6</accession>
<dbReference type="EMBL" id="UINC01019334">
    <property type="protein sequence ID" value="SVA81838.1"/>
    <property type="molecule type" value="Genomic_DNA"/>
</dbReference>
<reference evidence="1" key="1">
    <citation type="submission" date="2018-05" db="EMBL/GenBank/DDBJ databases">
        <authorList>
            <person name="Lanie J.A."/>
            <person name="Ng W.-L."/>
            <person name="Kazmierczak K.M."/>
            <person name="Andrzejewski T.M."/>
            <person name="Davidsen T.M."/>
            <person name="Wayne K.J."/>
            <person name="Tettelin H."/>
            <person name="Glass J.I."/>
            <person name="Rusch D."/>
            <person name="Podicherti R."/>
            <person name="Tsui H.-C.T."/>
            <person name="Winkler M.E."/>
        </authorList>
    </citation>
    <scope>NUCLEOTIDE SEQUENCE</scope>
</reference>
<proteinExistence type="predicted"/>
<dbReference type="InterPro" id="IPR002347">
    <property type="entry name" value="SDR_fam"/>
</dbReference>
<gene>
    <name evidence="1" type="ORF">METZ01_LOCUS134692</name>
</gene>
<dbReference type="PRINTS" id="PR00081">
    <property type="entry name" value="GDHRDH"/>
</dbReference>
<evidence type="ECO:0000313" key="1">
    <source>
        <dbReference type="EMBL" id="SVA81838.1"/>
    </source>
</evidence>
<organism evidence="1">
    <name type="scientific">marine metagenome</name>
    <dbReference type="NCBI Taxonomy" id="408172"/>
    <lineage>
        <taxon>unclassified sequences</taxon>
        <taxon>metagenomes</taxon>
        <taxon>ecological metagenomes</taxon>
    </lineage>
</organism>
<dbReference type="GO" id="GO:0016616">
    <property type="term" value="F:oxidoreductase activity, acting on the CH-OH group of donors, NAD or NADP as acceptor"/>
    <property type="evidence" value="ECO:0007669"/>
    <property type="project" value="TreeGrafter"/>
</dbReference>
<dbReference type="Pfam" id="PF00106">
    <property type="entry name" value="adh_short"/>
    <property type="match status" value="1"/>
</dbReference>
<dbReference type="SUPFAM" id="SSF51735">
    <property type="entry name" value="NAD(P)-binding Rossmann-fold domains"/>
    <property type="match status" value="1"/>
</dbReference>
<sequence length="232" mass="24553">MSNVMIVGATRGIGLELTKQYADGGNNVIACARDTDAAILLDELASGSDNIKIEQLDVANPSSIEAAAGRIGDDTIDTIIIVAGAVGGDPVNQQSIDNIDIEEWHRNLDTNTIGPLLVARAFKQNLVTSGNGNLMILSSQLGASTWPMGGMYIYSTTKAAVGKVGKILSLDWAAEPITVSIMHPGWVQTDMGGPQAEITAEESASGIRNVIEGLSKEDSGNFYKWNGEIHPW</sequence>
<dbReference type="PANTHER" id="PTHR45458">
    <property type="entry name" value="SHORT-CHAIN DEHYDROGENASE/REDUCTASE SDR"/>
    <property type="match status" value="1"/>
</dbReference>
<dbReference type="CDD" id="cd05325">
    <property type="entry name" value="carb_red_sniffer_like_SDR_c"/>
    <property type="match status" value="1"/>
</dbReference>
<dbReference type="AlphaFoldDB" id="A0A381YXU6"/>
<dbReference type="Gene3D" id="3.40.50.720">
    <property type="entry name" value="NAD(P)-binding Rossmann-like Domain"/>
    <property type="match status" value="1"/>
</dbReference>
<name>A0A381YXU6_9ZZZZ</name>